<dbReference type="AlphaFoldDB" id="S0KY47"/>
<dbReference type="Proteomes" id="UP000015961">
    <property type="component" value="Unassembled WGS sequence"/>
</dbReference>
<evidence type="ECO:0000313" key="2">
    <source>
        <dbReference type="Proteomes" id="UP000015961"/>
    </source>
</evidence>
<dbReference type="Pfam" id="PF16929">
    <property type="entry name" value="Asp2"/>
    <property type="match status" value="1"/>
</dbReference>
<dbReference type="InterPro" id="IPR022267">
    <property type="entry name" value="Asp2"/>
</dbReference>
<keyword evidence="2" id="KW-1185">Reference proteome</keyword>
<dbReference type="STRING" id="1140003.OMY_01986"/>
<dbReference type="eggNOG" id="COG1073">
    <property type="taxonomic scope" value="Bacteria"/>
</dbReference>
<comment type="caution">
    <text evidence="1">The sequence shown here is derived from an EMBL/GenBank/DDBJ whole genome shotgun (WGS) entry which is preliminary data.</text>
</comment>
<reference evidence="1 2" key="1">
    <citation type="submission" date="2013-03" db="EMBL/GenBank/DDBJ databases">
        <title>The Genome Sequence of Enterococcus sulfureus ATCC_49903 (PacBio/Illumina hybrid assembly).</title>
        <authorList>
            <consortium name="The Broad Institute Genomics Platform"/>
            <consortium name="The Broad Institute Genome Sequencing Center for Infectious Disease"/>
            <person name="Earl A."/>
            <person name="Russ C."/>
            <person name="Gilmore M."/>
            <person name="Surin D."/>
            <person name="Walker B."/>
            <person name="Young S."/>
            <person name="Zeng Q."/>
            <person name="Gargeya S."/>
            <person name="Fitzgerald M."/>
            <person name="Haas B."/>
            <person name="Abouelleil A."/>
            <person name="Allen A.W."/>
            <person name="Alvarado L."/>
            <person name="Arachchi H.M."/>
            <person name="Berlin A.M."/>
            <person name="Chapman S.B."/>
            <person name="Gainer-Dewar J."/>
            <person name="Goldberg J."/>
            <person name="Griggs A."/>
            <person name="Gujja S."/>
            <person name="Hansen M."/>
            <person name="Howarth C."/>
            <person name="Imamovic A."/>
            <person name="Ireland A."/>
            <person name="Larimer J."/>
            <person name="McCowan C."/>
            <person name="Murphy C."/>
            <person name="Pearson M."/>
            <person name="Poon T.W."/>
            <person name="Priest M."/>
            <person name="Roberts A."/>
            <person name="Saif S."/>
            <person name="Shea T."/>
            <person name="Sisk P."/>
            <person name="Sykes S."/>
            <person name="Wortman J."/>
            <person name="Nusbaum C."/>
            <person name="Birren B."/>
        </authorList>
    </citation>
    <scope>NUCLEOTIDE SEQUENCE [LARGE SCALE GENOMIC DNA]</scope>
    <source>
        <strain evidence="1 2">ATCC 49903</strain>
    </source>
</reference>
<sequence>MTAQKKIKILYFGAYAFSFLSELPSQFEYEIFPADYDIIQDEAELFKQGRLNPKYRKAVFIFNEGATLLSHKNLLIELPSYRLLYSHRITLPSDIAYVLAAKGAYTFDFADTHILREFIAKQYTPPVYGRKLEMDYIKVSSTFEGQVIKKGHTNIQLIGDFGTSFTQLLSWRMTDIMEAKQWLEAYLEIDYDPKMTDFVLKVYLIEKNTANFKQSFEFTAEMLKDEKNTAFYNAFDEDMYLNFALFVKGSGELKVAHLHVRDTFADDSYMIPGGKAIQDQQNLGMEIGYYFEPADFKPPLAVYFSGYRTAEGFEGKNMMETFGSPYLLISDPRIEGGNFYLGSEALEEEIVSIIRKKLAYLGFTTQDLVLSGLSMGTFGALYYASTLSPRAVIVGKPMLSLGTVALNERIKRSDTFATSVDTLMMNMGEVSISKALEFDERLLTRFKTGDYSQTMFAFAYMKQDDYDDKVFSEAYTFLKQAFPLTKVLHKGLIGRHNDNTPGIVRWFVKQYYNMMEIQFARNYEDRGGR</sequence>
<organism evidence="1 2">
    <name type="scientific">Enterococcus sulfureus ATCC 49903</name>
    <dbReference type="NCBI Taxonomy" id="1140003"/>
    <lineage>
        <taxon>Bacteria</taxon>
        <taxon>Bacillati</taxon>
        <taxon>Bacillota</taxon>
        <taxon>Bacilli</taxon>
        <taxon>Lactobacillales</taxon>
        <taxon>Enterococcaceae</taxon>
        <taxon>Enterococcus</taxon>
    </lineage>
</organism>
<dbReference type="PATRIC" id="fig|1140003.3.peg.1915"/>
<dbReference type="InterPro" id="IPR029058">
    <property type="entry name" value="AB_hydrolase_fold"/>
</dbReference>
<dbReference type="OrthoDB" id="9768578at2"/>
<dbReference type="GO" id="GO:0015031">
    <property type="term" value="P:protein transport"/>
    <property type="evidence" value="ECO:0007669"/>
    <property type="project" value="InterPro"/>
</dbReference>
<name>S0KY47_9ENTE</name>
<dbReference type="EMBL" id="ASWO01000007">
    <property type="protein sequence ID" value="EOT82984.1"/>
    <property type="molecule type" value="Genomic_DNA"/>
</dbReference>
<gene>
    <name evidence="1" type="ORF">I573_02097</name>
</gene>
<proteinExistence type="predicted"/>
<evidence type="ECO:0000313" key="1">
    <source>
        <dbReference type="EMBL" id="EOT82984.1"/>
    </source>
</evidence>
<accession>S0KY47</accession>
<protein>
    <submittedName>
        <fullName evidence="1">Accessory Sec system protein Asp2</fullName>
    </submittedName>
</protein>
<dbReference type="ESTHER" id="9ente-s0ky47">
    <property type="family name" value="Asp2"/>
</dbReference>
<dbReference type="NCBIfam" id="TIGR03712">
    <property type="entry name" value="acc_sec_asp2"/>
    <property type="match status" value="1"/>
</dbReference>
<dbReference type="SUPFAM" id="SSF53474">
    <property type="entry name" value="alpha/beta-Hydrolases"/>
    <property type="match status" value="1"/>
</dbReference>
<dbReference type="RefSeq" id="WP_016186418.1">
    <property type="nucleotide sequence ID" value="NZ_ASWO01000007.1"/>
</dbReference>